<sequence length="382" mass="42927">MVGTRPEEGQVLLARDASFEKILHKATSKDVGMAAMLKKDHEAQQAATDEYFKHWDNKTAQQETKEDREARTADYASLTRQYYNLATDFYEYGFGQSFHFSRAATGESFSQSIARHEHYLAHAINIKKGMKVLDVGCGVGGPAREIAKFTGAYITGININEYQVERATRYAKKQGLDNYLQFVQADFMNIPFEDNTFDAVYAIEATCHAPSLEAVYSEIFRVLKPGGVFGVYEWVMTDKYDNDDLRQRKIRIDIEQGDGIANMVSATEALRSIQAAGFDLLEHEDLSQRPDPSPWYWPLDAGSWRHAQTLGDLLYTFRMTGIGRLVTGSFLRFMETVRLAPPGVLKMSESLATAADALVLGGKEGIFTPMYLMVGRKPVKTE</sequence>
<keyword evidence="14" id="KW-1185">Reference proteome</keyword>
<comment type="function">
    <text evidence="11">Catalyzes the transfer of methyl groups from S-adenosyl-methionine to the C-24 of sterols.</text>
</comment>
<keyword evidence="4 11" id="KW-0752">Steroid biosynthesis</keyword>
<dbReference type="InterPro" id="IPR030384">
    <property type="entry name" value="MeTrfase_SMT"/>
</dbReference>
<evidence type="ECO:0000256" key="1">
    <source>
        <dbReference type="ARBA" id="ARBA00022603"/>
    </source>
</evidence>
<dbReference type="Pfam" id="PF08498">
    <property type="entry name" value="Sterol_MT_C"/>
    <property type="match status" value="1"/>
</dbReference>
<feature type="domain" description="SAM-dependent methyltransferase Erg6/SMT-type" evidence="12">
    <location>
        <begin position="82"/>
        <end position="378"/>
    </location>
</feature>
<dbReference type="Proteomes" id="UP000186583">
    <property type="component" value="Unassembled WGS sequence"/>
</dbReference>
<dbReference type="CDD" id="cd02440">
    <property type="entry name" value="AdoMet_MTases"/>
    <property type="match status" value="1"/>
</dbReference>
<evidence type="ECO:0000256" key="10">
    <source>
        <dbReference type="PROSITE-ProRule" id="PRU01022"/>
    </source>
</evidence>
<dbReference type="EMBL" id="MPGH01000063">
    <property type="protein sequence ID" value="OLN90326.1"/>
    <property type="molecule type" value="Genomic_DNA"/>
</dbReference>
<dbReference type="STRING" id="708187.A0A1Q8RXG9"/>
<evidence type="ECO:0000256" key="6">
    <source>
        <dbReference type="ARBA" id="ARBA00023166"/>
    </source>
</evidence>
<dbReference type="EC" id="2.1.1.-" evidence="11"/>
<gene>
    <name evidence="13" type="ORF">CCHL11_09081</name>
</gene>
<evidence type="ECO:0000256" key="2">
    <source>
        <dbReference type="ARBA" id="ARBA00022679"/>
    </source>
</evidence>
<dbReference type="GO" id="GO:0032259">
    <property type="term" value="P:methylation"/>
    <property type="evidence" value="ECO:0007669"/>
    <property type="project" value="UniProtKB-KW"/>
</dbReference>
<dbReference type="GO" id="GO:0003838">
    <property type="term" value="F:sterol 24-C-methyltransferase activity"/>
    <property type="evidence" value="ECO:0007669"/>
    <property type="project" value="TreeGrafter"/>
</dbReference>
<keyword evidence="3 10" id="KW-0949">S-adenosyl-L-methionine</keyword>
<dbReference type="Gene3D" id="3.40.50.150">
    <property type="entry name" value="Vaccinia Virus protein VP39"/>
    <property type="match status" value="1"/>
</dbReference>
<keyword evidence="7 11" id="KW-0753">Steroid metabolism</keyword>
<dbReference type="InterPro" id="IPR020803">
    <property type="entry name" value="MeTfrase_dom"/>
</dbReference>
<keyword evidence="11" id="KW-0444">Lipid biosynthesis</keyword>
<dbReference type="InterPro" id="IPR013216">
    <property type="entry name" value="Methyltransf_11"/>
</dbReference>
<evidence type="ECO:0000313" key="13">
    <source>
        <dbReference type="EMBL" id="OLN90326.1"/>
    </source>
</evidence>
<evidence type="ECO:0000256" key="9">
    <source>
        <dbReference type="ARBA" id="ARBA00038188"/>
    </source>
</evidence>
<dbReference type="PANTHER" id="PTHR44068">
    <property type="entry name" value="ZGC:194242"/>
    <property type="match status" value="1"/>
</dbReference>
<proteinExistence type="inferred from homology"/>
<keyword evidence="1 10" id="KW-0489">Methyltransferase</keyword>
<dbReference type="SMART" id="SM00828">
    <property type="entry name" value="PKS_MT"/>
    <property type="match status" value="1"/>
</dbReference>
<evidence type="ECO:0000256" key="7">
    <source>
        <dbReference type="ARBA" id="ARBA00023221"/>
    </source>
</evidence>
<evidence type="ECO:0000256" key="11">
    <source>
        <dbReference type="RuleBase" id="RU362025"/>
    </source>
</evidence>
<organism evidence="13 14">
    <name type="scientific">Colletotrichum chlorophyti</name>
    <dbReference type="NCBI Taxonomy" id="708187"/>
    <lineage>
        <taxon>Eukaryota</taxon>
        <taxon>Fungi</taxon>
        <taxon>Dikarya</taxon>
        <taxon>Ascomycota</taxon>
        <taxon>Pezizomycotina</taxon>
        <taxon>Sordariomycetes</taxon>
        <taxon>Hypocreomycetidae</taxon>
        <taxon>Glomerellales</taxon>
        <taxon>Glomerellaceae</taxon>
        <taxon>Colletotrichum</taxon>
    </lineage>
</organism>
<name>A0A1Q8RXG9_9PEZI</name>
<dbReference type="PROSITE" id="PS51685">
    <property type="entry name" value="SAM_MT_ERG6_SMT"/>
    <property type="match status" value="1"/>
</dbReference>
<protein>
    <recommendedName>
        <fullName evidence="11">Sterol 24-C-methyltransferase</fullName>
        <ecNumber evidence="11">2.1.1.-</ecNumber>
    </recommendedName>
    <alternativeName>
        <fullName evidence="11">Delta(24)-sterol C-methyltransferase</fullName>
    </alternativeName>
</protein>
<dbReference type="GO" id="GO:0005783">
    <property type="term" value="C:endoplasmic reticulum"/>
    <property type="evidence" value="ECO:0007669"/>
    <property type="project" value="TreeGrafter"/>
</dbReference>
<accession>A0A1Q8RXG9</accession>
<dbReference type="InterPro" id="IPR029063">
    <property type="entry name" value="SAM-dependent_MTases_sf"/>
</dbReference>
<reference evidence="13 14" key="1">
    <citation type="submission" date="2016-11" db="EMBL/GenBank/DDBJ databases">
        <title>Draft Genome Assembly of Colletotrichum chlorophyti a pathogen of herbaceous plants.</title>
        <authorList>
            <person name="Gan P."/>
            <person name="Narusaka M."/>
            <person name="Tsushima A."/>
            <person name="Narusaka Y."/>
            <person name="Takano Y."/>
            <person name="Shirasu K."/>
        </authorList>
    </citation>
    <scope>NUCLEOTIDE SEQUENCE [LARGE SCALE GENOMIC DNA]</scope>
    <source>
        <strain evidence="13 14">NTL11</strain>
    </source>
</reference>
<dbReference type="GO" id="GO:0006696">
    <property type="term" value="P:ergosterol biosynthetic process"/>
    <property type="evidence" value="ECO:0007669"/>
    <property type="project" value="TreeGrafter"/>
</dbReference>
<keyword evidence="11" id="KW-0443">Lipid metabolism</keyword>
<evidence type="ECO:0000256" key="8">
    <source>
        <dbReference type="ARBA" id="ARBA00029435"/>
    </source>
</evidence>
<evidence type="ECO:0000256" key="5">
    <source>
        <dbReference type="ARBA" id="ARBA00023011"/>
    </source>
</evidence>
<dbReference type="InterPro" id="IPR050447">
    <property type="entry name" value="Erg6_SMT_methyltransf"/>
</dbReference>
<dbReference type="Pfam" id="PF08241">
    <property type="entry name" value="Methyltransf_11"/>
    <property type="match status" value="1"/>
</dbReference>
<keyword evidence="2 10" id="KW-0808">Transferase</keyword>
<evidence type="ECO:0000259" key="12">
    <source>
        <dbReference type="PROSITE" id="PS51685"/>
    </source>
</evidence>
<keyword evidence="6 11" id="KW-1207">Sterol metabolism</keyword>
<dbReference type="SUPFAM" id="SSF53335">
    <property type="entry name" value="S-adenosyl-L-methionine-dependent methyltransferases"/>
    <property type="match status" value="1"/>
</dbReference>
<dbReference type="PANTHER" id="PTHR44068:SF1">
    <property type="entry name" value="HYPOTHETICAL LOC100005854"/>
    <property type="match status" value="1"/>
</dbReference>
<dbReference type="InterPro" id="IPR013705">
    <property type="entry name" value="Sterol_MeTrfase_C"/>
</dbReference>
<comment type="similarity">
    <text evidence="9 10 11">Belongs to the class I-like SAM-binding methyltransferase superfamily. Erg6/SMT family.</text>
</comment>
<keyword evidence="5 11" id="KW-0756">Sterol biosynthesis</keyword>
<comment type="pathway">
    <text evidence="8">Steroid metabolism; ergosterol biosynthesis.</text>
</comment>
<evidence type="ECO:0000313" key="14">
    <source>
        <dbReference type="Proteomes" id="UP000186583"/>
    </source>
</evidence>
<dbReference type="AlphaFoldDB" id="A0A1Q8RXG9"/>
<comment type="caution">
    <text evidence="13">The sequence shown here is derived from an EMBL/GenBank/DDBJ whole genome shotgun (WGS) entry which is preliminary data.</text>
</comment>
<evidence type="ECO:0000256" key="3">
    <source>
        <dbReference type="ARBA" id="ARBA00022691"/>
    </source>
</evidence>
<dbReference type="OrthoDB" id="540004at2759"/>
<evidence type="ECO:0000256" key="4">
    <source>
        <dbReference type="ARBA" id="ARBA00022955"/>
    </source>
</evidence>